<dbReference type="AlphaFoldDB" id="A0A8J6XM37"/>
<evidence type="ECO:0000313" key="1">
    <source>
        <dbReference type="EMBL" id="MBD2775346.1"/>
    </source>
</evidence>
<dbReference type="RefSeq" id="WP_190833613.1">
    <property type="nucleotide sequence ID" value="NZ_CAWPPI010000078.1"/>
</dbReference>
<accession>A0A8J6XM37</accession>
<proteinExistence type="predicted"/>
<evidence type="ECO:0000313" key="2">
    <source>
        <dbReference type="Proteomes" id="UP000629098"/>
    </source>
</evidence>
<reference evidence="1" key="1">
    <citation type="submission" date="2020-09" db="EMBL/GenBank/DDBJ databases">
        <title>Iningainema tapete sp. nov. (Scytonemataceae, Cyanobacteria) from greenhouses in central Florida (USA) produces two types of nodularin with biosynthetic potential for microcystin-LR and anabaenopeptins.</title>
        <authorList>
            <person name="Berthold D.E."/>
            <person name="Lefler F.W."/>
            <person name="Huang I.-S."/>
            <person name="Abdulla H."/>
            <person name="Zimba P.V."/>
            <person name="Laughinghouse H.D. IV."/>
        </authorList>
    </citation>
    <scope>NUCLEOTIDE SEQUENCE</scope>
    <source>
        <strain evidence="1">BLCCT55</strain>
    </source>
</reference>
<dbReference type="EMBL" id="JACXAE010000078">
    <property type="protein sequence ID" value="MBD2775346.1"/>
    <property type="molecule type" value="Genomic_DNA"/>
</dbReference>
<dbReference type="Proteomes" id="UP000629098">
    <property type="component" value="Unassembled WGS sequence"/>
</dbReference>
<name>A0A8J6XM37_9CYAN</name>
<protein>
    <submittedName>
        <fullName evidence="1">Uncharacterized protein</fullName>
    </submittedName>
</protein>
<keyword evidence="2" id="KW-1185">Reference proteome</keyword>
<organism evidence="1 2">
    <name type="scientific">Iningainema tapete BLCC-T55</name>
    <dbReference type="NCBI Taxonomy" id="2748662"/>
    <lineage>
        <taxon>Bacteria</taxon>
        <taxon>Bacillati</taxon>
        <taxon>Cyanobacteriota</taxon>
        <taxon>Cyanophyceae</taxon>
        <taxon>Nostocales</taxon>
        <taxon>Scytonemataceae</taxon>
        <taxon>Iningainema tapete</taxon>
    </lineage>
</organism>
<sequence>MTTDQTLGIEKNKDDFSIEEFFAARTKTWEADKWHTDALSGQALYQFADQIASDLGWVLNLSMDGHRLSDFPHTAYYPGKLAAIPFRPNRNLWVLEIQIRHPQKPFGGFYEDILM</sequence>
<gene>
    <name evidence="1" type="ORF">ICL16_25615</name>
</gene>
<comment type="caution">
    <text evidence="1">The sequence shown here is derived from an EMBL/GenBank/DDBJ whole genome shotgun (WGS) entry which is preliminary data.</text>
</comment>